<reference evidence="5 6" key="1">
    <citation type="submission" date="2019-07" db="EMBL/GenBank/DDBJ databases">
        <title>Draft genome assembly of a fouling barnacle, Amphibalanus amphitrite (Darwin, 1854): The first reference genome for Thecostraca.</title>
        <authorList>
            <person name="Kim W."/>
        </authorList>
    </citation>
    <scope>NUCLEOTIDE SEQUENCE [LARGE SCALE GENOMIC DNA]</scope>
    <source>
        <strain evidence="5">SNU_AA5</strain>
        <tissue evidence="5">Soma without cirri and trophi</tissue>
    </source>
</reference>
<feature type="compositionally biased region" description="Low complexity" evidence="2">
    <location>
        <begin position="566"/>
        <end position="590"/>
    </location>
</feature>
<evidence type="ECO:0000313" key="5">
    <source>
        <dbReference type="EMBL" id="KAF0289272.1"/>
    </source>
</evidence>
<feature type="transmembrane region" description="Helical" evidence="3">
    <location>
        <begin position="51"/>
        <end position="74"/>
    </location>
</feature>
<dbReference type="InterPro" id="IPR011701">
    <property type="entry name" value="MFS"/>
</dbReference>
<name>A0A6A4VFJ3_AMPAM</name>
<comment type="caution">
    <text evidence="5">The sequence shown here is derived from an EMBL/GenBank/DDBJ whole genome shotgun (WGS) entry which is preliminary data.</text>
</comment>
<feature type="domain" description="Major facilitator superfamily (MFS) profile" evidence="4">
    <location>
        <begin position="53"/>
        <end position="446"/>
    </location>
</feature>
<comment type="subcellular location">
    <subcellularLocation>
        <location evidence="1">Membrane</location>
        <topology evidence="1">Multi-pass membrane protein</topology>
    </subcellularLocation>
</comment>
<keyword evidence="3" id="KW-1133">Transmembrane helix</keyword>
<proteinExistence type="predicted"/>
<dbReference type="SUPFAM" id="SSF103473">
    <property type="entry name" value="MFS general substrate transporter"/>
    <property type="match status" value="1"/>
</dbReference>
<keyword evidence="6" id="KW-1185">Reference proteome</keyword>
<dbReference type="PANTHER" id="PTHR11360">
    <property type="entry name" value="MONOCARBOXYLATE TRANSPORTER"/>
    <property type="match status" value="1"/>
</dbReference>
<feature type="compositionally biased region" description="Pro residues" evidence="2">
    <location>
        <begin position="591"/>
        <end position="602"/>
    </location>
</feature>
<dbReference type="InterPro" id="IPR020846">
    <property type="entry name" value="MFS_dom"/>
</dbReference>
<feature type="transmembrane region" description="Helical" evidence="3">
    <location>
        <begin position="210"/>
        <end position="229"/>
    </location>
</feature>
<dbReference type="EMBL" id="VIIS01002042">
    <property type="protein sequence ID" value="KAF0289272.1"/>
    <property type="molecule type" value="Genomic_DNA"/>
</dbReference>
<dbReference type="Gene3D" id="1.20.1250.20">
    <property type="entry name" value="MFS general substrate transporter like domains"/>
    <property type="match status" value="1"/>
</dbReference>
<organism evidence="5 6">
    <name type="scientific">Amphibalanus amphitrite</name>
    <name type="common">Striped barnacle</name>
    <name type="synonym">Balanus amphitrite</name>
    <dbReference type="NCBI Taxonomy" id="1232801"/>
    <lineage>
        <taxon>Eukaryota</taxon>
        <taxon>Metazoa</taxon>
        <taxon>Ecdysozoa</taxon>
        <taxon>Arthropoda</taxon>
        <taxon>Crustacea</taxon>
        <taxon>Multicrustacea</taxon>
        <taxon>Cirripedia</taxon>
        <taxon>Thoracica</taxon>
        <taxon>Thoracicalcarea</taxon>
        <taxon>Balanomorpha</taxon>
        <taxon>Balanoidea</taxon>
        <taxon>Balanidae</taxon>
        <taxon>Amphibalaninae</taxon>
        <taxon>Amphibalanus</taxon>
    </lineage>
</organism>
<feature type="transmembrane region" description="Helical" evidence="3">
    <location>
        <begin position="300"/>
        <end position="319"/>
    </location>
</feature>
<feature type="region of interest" description="Disordered" evidence="2">
    <location>
        <begin position="560"/>
        <end position="609"/>
    </location>
</feature>
<dbReference type="GO" id="GO:0022857">
    <property type="term" value="F:transmembrane transporter activity"/>
    <property type="evidence" value="ECO:0007669"/>
    <property type="project" value="InterPro"/>
</dbReference>
<dbReference type="InterPro" id="IPR036259">
    <property type="entry name" value="MFS_trans_sf"/>
</dbReference>
<feature type="transmembrane region" description="Helical" evidence="3">
    <location>
        <begin position="147"/>
        <end position="167"/>
    </location>
</feature>
<feature type="transmembrane region" description="Helical" evidence="3">
    <location>
        <begin position="390"/>
        <end position="410"/>
    </location>
</feature>
<dbReference type="GO" id="GO:0016020">
    <property type="term" value="C:membrane"/>
    <property type="evidence" value="ECO:0007669"/>
    <property type="project" value="UniProtKB-SubCell"/>
</dbReference>
<evidence type="ECO:0000256" key="2">
    <source>
        <dbReference type="SAM" id="MobiDB-lite"/>
    </source>
</evidence>
<gene>
    <name evidence="5" type="primary">Slc16a10_0</name>
    <name evidence="5" type="ORF">FJT64_001302</name>
</gene>
<keyword evidence="3" id="KW-0472">Membrane</keyword>
<dbReference type="PROSITE" id="PS50850">
    <property type="entry name" value="MFS"/>
    <property type="match status" value="1"/>
</dbReference>
<dbReference type="Pfam" id="PF07690">
    <property type="entry name" value="MFS_1"/>
    <property type="match status" value="1"/>
</dbReference>
<dbReference type="CDD" id="cd17352">
    <property type="entry name" value="MFS_MCT_SLC16"/>
    <property type="match status" value="1"/>
</dbReference>
<protein>
    <submittedName>
        <fullName evidence="5">Monocarboxylate transporter 10</fullName>
    </submittedName>
</protein>
<feature type="transmembrane region" description="Helical" evidence="3">
    <location>
        <begin position="331"/>
        <end position="351"/>
    </location>
</feature>
<accession>A0A6A4VFJ3</accession>
<dbReference type="AlphaFoldDB" id="A0A6A4VFJ3"/>
<evidence type="ECO:0000256" key="3">
    <source>
        <dbReference type="SAM" id="Phobius"/>
    </source>
</evidence>
<feature type="transmembrane region" description="Helical" evidence="3">
    <location>
        <begin position="94"/>
        <end position="114"/>
    </location>
</feature>
<evidence type="ECO:0000256" key="1">
    <source>
        <dbReference type="ARBA" id="ARBA00004141"/>
    </source>
</evidence>
<dbReference type="InterPro" id="IPR050327">
    <property type="entry name" value="Proton-linked_MCT"/>
</dbReference>
<dbReference type="Proteomes" id="UP000440578">
    <property type="component" value="Unassembled WGS sequence"/>
</dbReference>
<dbReference type="OrthoDB" id="6499973at2759"/>
<feature type="transmembrane region" description="Helical" evidence="3">
    <location>
        <begin position="422"/>
        <end position="445"/>
    </location>
</feature>
<feature type="transmembrane region" description="Helical" evidence="3">
    <location>
        <begin position="121"/>
        <end position="141"/>
    </location>
</feature>
<sequence>MAFSSSTIEVPLAVQRARENQVRRYAAYLQRSLDGGEPDDNEEEEAEVDTCWSWCVCMGALLVNTFLIGIHHAYSVLFIAFRREYGLSYDTASWLGSLSYGFSSFLGPFSGLVFHKIGHRACATIGTFIAVAGLLGCSFAHSVTELAVSYVFLFGLGSSLSYTPSVVVSNPYFDRHLGLATGIVMSGTMIGGMILPPVAQVLLTSVGYRATMRVLAGIGCLGFVGASTFSGRERLIPTNQTDPGRPRDVTVYLRQVRNTLRDPVYCVWVSCIMLVHLGSMTPIIHLVQRGLDIGLSFGEASSAVSLMSVASALGRIGFGRVLDHPRVSQRLMAQLSIFVMGLSLILVPAVVNLPLMLAFALVYGAAEGLYVDLMPLTTLRLMGPRGTAEIAWTLLVGMVSIPWIIGPFVAGILRETVGSYDLAFILCGAVIVAAAGILFALPLALRRREMADGSPEGAGDAPAQLTQASFGAPIFGYISIQDMPPSYRQQIRFRPGKTTQLQQGLGPGGLQSTAQTISNLEIQPLNASSRAHNRWTASRSQEVVSRPLPLEYDSLAALRRNIPSQRPGAETTPRPEPAATPAAAPSTSKTLPPPPAALPPPVDQDESDDRLRQVLETIAEESRSNIAVVDGGEGASTAHERFRQVRRAVTGWHAYQEADEAEVTSLTESRSVEAATCRLSH</sequence>
<keyword evidence="3" id="KW-0812">Transmembrane</keyword>
<evidence type="ECO:0000259" key="4">
    <source>
        <dbReference type="PROSITE" id="PS50850"/>
    </source>
</evidence>
<evidence type="ECO:0000313" key="6">
    <source>
        <dbReference type="Proteomes" id="UP000440578"/>
    </source>
</evidence>
<dbReference type="PANTHER" id="PTHR11360:SF251">
    <property type="entry name" value="MAJOR FACILITATOR SUPERFAMILY (MFS) PROFILE DOMAIN-CONTAINING PROTEIN"/>
    <property type="match status" value="1"/>
</dbReference>
<feature type="transmembrane region" description="Helical" evidence="3">
    <location>
        <begin position="179"/>
        <end position="198"/>
    </location>
</feature>
<feature type="transmembrane region" description="Helical" evidence="3">
    <location>
        <begin position="264"/>
        <end position="288"/>
    </location>
</feature>